<evidence type="ECO:0000256" key="7">
    <source>
        <dbReference type="SAM" id="MobiDB-lite"/>
    </source>
</evidence>
<evidence type="ECO:0000259" key="8">
    <source>
        <dbReference type="Pfam" id="PF15276"/>
    </source>
</evidence>
<feature type="region of interest" description="Disordered" evidence="7">
    <location>
        <begin position="281"/>
        <end position="340"/>
    </location>
</feature>
<sequence length="839" mass="90886">MASLGSASNMDDCLNVALLDPPTSPTSPKQGGITAPLDFSYLTPSKFGITTNSFSVPSKLKDKSRVSQLKDRRRSTIGVRGSPETNALIRYIAKQRMQAPSPATEHLRLQSSLPRSQTLKQKMAAFQFVMEDVDEEEKLEWKITPGKRDQKLDCIWAGKAQSDNLTLPLGKENRVTPGYQAPTTPPPLKRVCRGPLQECEGKITGATFSVPACTSQEEVQGFDFQSPIAHQDTAFHRQLQHMPFPILSQQIKTNLNHRDESGISSVTKKKRVHFGVPLSPEFFDKTLPPSTPLQKGATPLRQPASAASKQRSLLKTPQRNEASLPKPNFNSPEAGSGISQTKVLEGAVSSDIVFRDSEDEIPRFVLEEEDEVELEAELNSAGISEDASSDELAGSQAHVVTSLFKAEPLLEEQTGAEPELISSPQQEPPPLQQQEQQDPATSSSPGRPRGRKRKQPAAAAAATAAESEPQSESRRPSCTASPSALGKKTLRGQRHSERKRVHFGAPLSPEFFDKTLPSSTPLKKGSTPFRHPASAGAELCPVLKTALGNEAPLSQPDFSSPEAGSGSPTLGQTEGPEAAVSSDLILQDAEEQIPRLLLEEDDEVEPEVNTAGIPKDASSDKMADSQAPNMNSPCQVEPLLEEQTEAELELLSYPQQQQQQPPPPPPPLQQQEQQDSATSSSPARPRGRKRKPLVAAAAAVAESEPQTERRTSSRSAALSASGKMKDSTGKRRFGGKDVDRSLYGKRAYASKNPLLSPIFEPPLSNGVCVTPANPSGISTVKASRKSQESSQKNQSEAASDIHHCSHQVAPTLLPESFRKSQATSLKPSLHLKFLQPYQR</sequence>
<feature type="compositionally biased region" description="Polar residues" evidence="7">
    <location>
        <begin position="328"/>
        <end position="340"/>
    </location>
</feature>
<comment type="subcellular location">
    <subcellularLocation>
        <location evidence="1">Nucleus</location>
    </subcellularLocation>
</comment>
<dbReference type="AlphaFoldDB" id="A0A8M1KGG5"/>
<feature type="compositionally biased region" description="Acidic residues" evidence="7">
    <location>
        <begin position="639"/>
        <end position="648"/>
    </location>
</feature>
<evidence type="ECO:0000313" key="10">
    <source>
        <dbReference type="RefSeq" id="XP_042563166.1"/>
    </source>
</evidence>
<dbReference type="GO" id="GO:0007088">
    <property type="term" value="P:regulation of mitotic nuclear division"/>
    <property type="evidence" value="ECO:0007669"/>
    <property type="project" value="TreeGrafter"/>
</dbReference>
<dbReference type="RefSeq" id="XP_042563166.1">
    <property type="nucleotide sequence ID" value="XM_042707232.1"/>
</dbReference>
<dbReference type="OrthoDB" id="9947694at2759"/>
<dbReference type="PANTHER" id="PTHR21603:SF16">
    <property type="entry name" value="CELL DIVISION CYCLE-ASSOCIATED PROTEIN 2"/>
    <property type="match status" value="1"/>
</dbReference>
<keyword evidence="9" id="KW-1185">Reference proteome</keyword>
<feature type="region of interest" description="Disordered" evidence="7">
    <location>
        <begin position="408"/>
        <end position="534"/>
    </location>
</feature>
<dbReference type="GO" id="GO:0005694">
    <property type="term" value="C:chromosome"/>
    <property type="evidence" value="ECO:0007669"/>
    <property type="project" value="TreeGrafter"/>
</dbReference>
<evidence type="ECO:0000256" key="2">
    <source>
        <dbReference type="ARBA" id="ARBA00022499"/>
    </source>
</evidence>
<feature type="region of interest" description="Disordered" evidence="7">
    <location>
        <begin position="548"/>
        <end position="743"/>
    </location>
</feature>
<keyword evidence="5" id="KW-0539">Nucleus</keyword>
<evidence type="ECO:0000256" key="5">
    <source>
        <dbReference type="ARBA" id="ARBA00023242"/>
    </source>
</evidence>
<evidence type="ECO:0000256" key="6">
    <source>
        <dbReference type="ARBA" id="ARBA00023306"/>
    </source>
</evidence>
<evidence type="ECO:0000256" key="4">
    <source>
        <dbReference type="ARBA" id="ARBA00022843"/>
    </source>
</evidence>
<evidence type="ECO:0000313" key="9">
    <source>
        <dbReference type="Proteomes" id="UP000515152"/>
    </source>
</evidence>
<dbReference type="KEGG" id="char:122132554"/>
<evidence type="ECO:0000256" key="3">
    <source>
        <dbReference type="ARBA" id="ARBA00022553"/>
    </source>
</evidence>
<dbReference type="GO" id="GO:0051983">
    <property type="term" value="P:regulation of chromosome segregation"/>
    <property type="evidence" value="ECO:0007669"/>
    <property type="project" value="TreeGrafter"/>
</dbReference>
<feature type="compositionally biased region" description="Basic residues" evidence="7">
    <location>
        <begin position="488"/>
        <end position="502"/>
    </location>
</feature>
<accession>A0A8M1KGG5</accession>
<gene>
    <name evidence="10" type="primary">LOC122132554</name>
</gene>
<feature type="region of interest" description="Disordered" evidence="7">
    <location>
        <begin position="364"/>
        <end position="395"/>
    </location>
</feature>
<feature type="domain" description="PP1-binding" evidence="8">
    <location>
        <begin position="268"/>
        <end position="330"/>
    </location>
</feature>
<keyword evidence="2" id="KW-1017">Isopeptide bond</keyword>
<dbReference type="Pfam" id="PF15276">
    <property type="entry name" value="PP1_bind"/>
    <property type="match status" value="2"/>
</dbReference>
<proteinExistence type="predicted"/>
<name>A0A8M1KGG5_CLUHA</name>
<feature type="compositionally biased region" description="Polar residues" evidence="7">
    <location>
        <begin position="305"/>
        <end position="321"/>
    </location>
</feature>
<keyword evidence="6" id="KW-0131">Cell cycle</keyword>
<protein>
    <submittedName>
        <fullName evidence="10">Cell division cycle-associated protein 2-like</fullName>
    </submittedName>
</protein>
<feature type="compositionally biased region" description="Low complexity" evidence="7">
    <location>
        <begin position="788"/>
        <end position="798"/>
    </location>
</feature>
<feature type="compositionally biased region" description="Low complexity" evidence="7">
    <location>
        <begin position="456"/>
        <end position="470"/>
    </location>
</feature>
<feature type="region of interest" description="Disordered" evidence="7">
    <location>
        <begin position="770"/>
        <end position="805"/>
    </location>
</feature>
<keyword evidence="3" id="KW-0597">Phosphoprotein</keyword>
<feature type="compositionally biased region" description="Low complexity" evidence="7">
    <location>
        <begin position="649"/>
        <end position="659"/>
    </location>
</feature>
<reference evidence="10" key="1">
    <citation type="submission" date="2025-08" db="UniProtKB">
        <authorList>
            <consortium name="RefSeq"/>
        </authorList>
    </citation>
    <scope>IDENTIFICATION</scope>
</reference>
<keyword evidence="4" id="KW-0832">Ubl conjugation</keyword>
<feature type="compositionally biased region" description="Basic and acidic residues" evidence="7">
    <location>
        <begin position="723"/>
        <end position="742"/>
    </location>
</feature>
<dbReference type="InterPro" id="IPR029334">
    <property type="entry name" value="PP1-bd"/>
</dbReference>
<dbReference type="GO" id="GO:0005634">
    <property type="term" value="C:nucleus"/>
    <property type="evidence" value="ECO:0007669"/>
    <property type="project" value="UniProtKB-SubCell"/>
</dbReference>
<dbReference type="Proteomes" id="UP000515152">
    <property type="component" value="Unplaced"/>
</dbReference>
<feature type="compositionally biased region" description="Acidic residues" evidence="7">
    <location>
        <begin position="367"/>
        <end position="376"/>
    </location>
</feature>
<dbReference type="GeneID" id="122132554"/>
<feature type="compositionally biased region" description="Low complexity" evidence="7">
    <location>
        <begin position="432"/>
        <end position="447"/>
    </location>
</feature>
<organism evidence="9 10">
    <name type="scientific">Clupea harengus</name>
    <name type="common">Atlantic herring</name>
    <dbReference type="NCBI Taxonomy" id="7950"/>
    <lineage>
        <taxon>Eukaryota</taxon>
        <taxon>Metazoa</taxon>
        <taxon>Chordata</taxon>
        <taxon>Craniata</taxon>
        <taxon>Vertebrata</taxon>
        <taxon>Euteleostomi</taxon>
        <taxon>Actinopterygii</taxon>
        <taxon>Neopterygii</taxon>
        <taxon>Teleostei</taxon>
        <taxon>Clupei</taxon>
        <taxon>Clupeiformes</taxon>
        <taxon>Clupeoidei</taxon>
        <taxon>Clupeidae</taxon>
        <taxon>Clupea</taxon>
    </lineage>
</organism>
<feature type="region of interest" description="Disordered" evidence="7">
    <location>
        <begin position="169"/>
        <end position="189"/>
    </location>
</feature>
<dbReference type="PANTHER" id="PTHR21603">
    <property type="entry name" value="ANTIGEN KI-67-LIKE PROTEIN"/>
    <property type="match status" value="1"/>
</dbReference>
<feature type="domain" description="PP1-binding" evidence="8">
    <location>
        <begin position="497"/>
        <end position="559"/>
    </location>
</feature>
<evidence type="ECO:0000256" key="1">
    <source>
        <dbReference type="ARBA" id="ARBA00004123"/>
    </source>
</evidence>
<feature type="compositionally biased region" description="Polar residues" evidence="7">
    <location>
        <begin position="772"/>
        <end position="781"/>
    </location>
</feature>